<dbReference type="AlphaFoldDB" id="A0A845RDE2"/>
<dbReference type="OrthoDB" id="9810290at2"/>
<dbReference type="SMART" id="SM01252">
    <property type="entry name" value="KilA-N"/>
    <property type="match status" value="1"/>
</dbReference>
<dbReference type="Pfam" id="PF04383">
    <property type="entry name" value="KilA-N"/>
    <property type="match status" value="1"/>
</dbReference>
<name>A0A845RDE2_9FIRM</name>
<evidence type="ECO:0000313" key="2">
    <source>
        <dbReference type="EMBL" id="NBI77277.1"/>
    </source>
</evidence>
<protein>
    <recommendedName>
        <fullName evidence="1">KilA/APSES-type HTH DNA-binding domain-containing protein</fullName>
    </recommendedName>
</protein>
<sequence length="194" mass="22617">MTPEEMSDLYIRIAFHYESTIDRLLGKRLLDKDFVDNHRKIFYDSLNEEKLRASQKIRSQTEIMQRYVRAMVCGDMVSLTQIAKQYAEDSPGYIIQSWMRSRNTLEFLRQWENDMNGGFDDRACEDLIHEAHTTLLTVTPSLWIRRTHAVGMHVKQGKGGGVSAYPEIAADFRLWLDPAEKLALIKMVREMKTN</sequence>
<dbReference type="InterPro" id="IPR018004">
    <property type="entry name" value="KilA/APSES_HTH"/>
</dbReference>
<comment type="caution">
    <text evidence="2">The sequence shown here is derived from an EMBL/GenBank/DDBJ whole genome shotgun (WGS) entry which is preliminary data.</text>
</comment>
<organism evidence="2 3">
    <name type="scientific">Anaerotruncus colihominis</name>
    <dbReference type="NCBI Taxonomy" id="169435"/>
    <lineage>
        <taxon>Bacteria</taxon>
        <taxon>Bacillati</taxon>
        <taxon>Bacillota</taxon>
        <taxon>Clostridia</taxon>
        <taxon>Eubacteriales</taxon>
        <taxon>Oscillospiraceae</taxon>
        <taxon>Anaerotruncus</taxon>
    </lineage>
</organism>
<feature type="domain" description="KilA/APSES-type HTH DNA-binding" evidence="1">
    <location>
        <begin position="65"/>
        <end position="194"/>
    </location>
</feature>
<dbReference type="RefSeq" id="WP_160208054.1">
    <property type="nucleotide sequence ID" value="NZ_QXWZ01000001.1"/>
</dbReference>
<evidence type="ECO:0000259" key="1">
    <source>
        <dbReference type="SMART" id="SM01252"/>
    </source>
</evidence>
<reference evidence="2 3" key="1">
    <citation type="submission" date="2018-08" db="EMBL/GenBank/DDBJ databases">
        <title>Murine metabolic-syndrome-specific gut microbial biobank.</title>
        <authorList>
            <person name="Liu C."/>
        </authorList>
    </citation>
    <scope>NUCLEOTIDE SEQUENCE [LARGE SCALE GENOMIC DNA]</scope>
    <source>
        <strain evidence="2 3">X69</strain>
    </source>
</reference>
<dbReference type="Proteomes" id="UP000446348">
    <property type="component" value="Unassembled WGS sequence"/>
</dbReference>
<accession>A0A845RDE2</accession>
<dbReference type="EMBL" id="QXWZ01000001">
    <property type="protein sequence ID" value="NBI77277.1"/>
    <property type="molecule type" value="Genomic_DNA"/>
</dbReference>
<proteinExistence type="predicted"/>
<evidence type="ECO:0000313" key="3">
    <source>
        <dbReference type="Proteomes" id="UP000446348"/>
    </source>
</evidence>
<gene>
    <name evidence="2" type="ORF">D3Z39_00025</name>
</gene>